<organism evidence="1 2">
    <name type="scientific">Serratia marcescens</name>
    <dbReference type="NCBI Taxonomy" id="615"/>
    <lineage>
        <taxon>Bacteria</taxon>
        <taxon>Pseudomonadati</taxon>
        <taxon>Pseudomonadota</taxon>
        <taxon>Gammaproteobacteria</taxon>
        <taxon>Enterobacterales</taxon>
        <taxon>Yersiniaceae</taxon>
        <taxon>Serratia</taxon>
    </lineage>
</organism>
<protein>
    <submittedName>
        <fullName evidence="1">Polymyxin resistance protein PmrI</fullName>
    </submittedName>
</protein>
<proteinExistence type="predicted"/>
<dbReference type="Proteomes" id="UP000254765">
    <property type="component" value="Unassembled WGS sequence"/>
</dbReference>
<accession>A0A379ZSK0</accession>
<name>A0A379ZSK0_SERMA</name>
<evidence type="ECO:0000313" key="2">
    <source>
        <dbReference type="Proteomes" id="UP000254765"/>
    </source>
</evidence>
<reference evidence="1 2" key="1">
    <citation type="submission" date="2018-06" db="EMBL/GenBank/DDBJ databases">
        <authorList>
            <consortium name="Pathogen Informatics"/>
            <person name="Doyle S."/>
        </authorList>
    </citation>
    <scope>NUCLEOTIDE SEQUENCE [LARGE SCALE GENOMIC DNA]</scope>
    <source>
        <strain evidence="1 2">NCTC10211</strain>
    </source>
</reference>
<gene>
    <name evidence="1" type="primary">arnA_2</name>
    <name evidence="1" type="ORF">NCTC10211_04230</name>
</gene>
<dbReference type="InterPro" id="IPR037022">
    <property type="entry name" value="Formyl_trans_C_sf"/>
</dbReference>
<dbReference type="InterPro" id="IPR011034">
    <property type="entry name" value="Formyl_transferase-like_C_sf"/>
</dbReference>
<dbReference type="SUPFAM" id="SSF50486">
    <property type="entry name" value="FMT C-terminal domain-like"/>
    <property type="match status" value="1"/>
</dbReference>
<dbReference type="EMBL" id="UGYK01000002">
    <property type="protein sequence ID" value="SUI67562.1"/>
    <property type="molecule type" value="Genomic_DNA"/>
</dbReference>
<dbReference type="Gene3D" id="3.10.25.10">
    <property type="entry name" value="Formyl transferase, C-terminal domain"/>
    <property type="match status" value="1"/>
</dbReference>
<evidence type="ECO:0000313" key="1">
    <source>
        <dbReference type="EMBL" id="SUI67562.1"/>
    </source>
</evidence>
<dbReference type="AlphaFoldDB" id="A0A379ZSK0"/>
<sequence>MLDTQHDKQPGTVLSTSPLVIACGEGALEIVAGQNDSGLYVQGSRLAQEMGIVTDVRLAAKPNAVMKRRTPRADPRG</sequence>
<dbReference type="GO" id="GO:0003824">
    <property type="term" value="F:catalytic activity"/>
    <property type="evidence" value="ECO:0007669"/>
    <property type="project" value="InterPro"/>
</dbReference>